<reference evidence="1" key="1">
    <citation type="submission" date="2020-05" db="EMBL/GenBank/DDBJ databases">
        <title>Large-scale comparative analyses of tick genomes elucidate their genetic diversity and vector capacities.</title>
        <authorList>
            <person name="Jia N."/>
            <person name="Wang J."/>
            <person name="Shi W."/>
            <person name="Du L."/>
            <person name="Sun Y."/>
            <person name="Zhan W."/>
            <person name="Jiang J."/>
            <person name="Wang Q."/>
            <person name="Zhang B."/>
            <person name="Ji P."/>
            <person name="Sakyi L.B."/>
            <person name="Cui X."/>
            <person name="Yuan T."/>
            <person name="Jiang B."/>
            <person name="Yang W."/>
            <person name="Lam T.T.-Y."/>
            <person name="Chang Q."/>
            <person name="Ding S."/>
            <person name="Wang X."/>
            <person name="Zhu J."/>
            <person name="Ruan X."/>
            <person name="Zhao L."/>
            <person name="Wei J."/>
            <person name="Que T."/>
            <person name="Du C."/>
            <person name="Cheng J."/>
            <person name="Dai P."/>
            <person name="Han X."/>
            <person name="Huang E."/>
            <person name="Gao Y."/>
            <person name="Liu J."/>
            <person name="Shao H."/>
            <person name="Ye R."/>
            <person name="Li L."/>
            <person name="Wei W."/>
            <person name="Wang X."/>
            <person name="Wang C."/>
            <person name="Yang T."/>
            <person name="Huo Q."/>
            <person name="Li W."/>
            <person name="Guo W."/>
            <person name="Chen H."/>
            <person name="Zhou L."/>
            <person name="Ni X."/>
            <person name="Tian J."/>
            <person name="Zhou Y."/>
            <person name="Sheng Y."/>
            <person name="Liu T."/>
            <person name="Pan Y."/>
            <person name="Xia L."/>
            <person name="Li J."/>
            <person name="Zhao F."/>
            <person name="Cao W."/>
        </authorList>
    </citation>
    <scope>NUCLEOTIDE SEQUENCE</scope>
    <source>
        <strain evidence="1">Hyas-2018</strain>
    </source>
</reference>
<dbReference type="Proteomes" id="UP000821845">
    <property type="component" value="Chromosome 1"/>
</dbReference>
<dbReference type="EMBL" id="CM023481">
    <property type="protein sequence ID" value="KAH6948917.1"/>
    <property type="molecule type" value="Genomic_DNA"/>
</dbReference>
<accession>A0ACB7TMW4</accession>
<organism evidence="1 2">
    <name type="scientific">Hyalomma asiaticum</name>
    <name type="common">Tick</name>
    <dbReference type="NCBI Taxonomy" id="266040"/>
    <lineage>
        <taxon>Eukaryota</taxon>
        <taxon>Metazoa</taxon>
        <taxon>Ecdysozoa</taxon>
        <taxon>Arthropoda</taxon>
        <taxon>Chelicerata</taxon>
        <taxon>Arachnida</taxon>
        <taxon>Acari</taxon>
        <taxon>Parasitiformes</taxon>
        <taxon>Ixodida</taxon>
        <taxon>Ixodoidea</taxon>
        <taxon>Ixodidae</taxon>
        <taxon>Hyalomminae</taxon>
        <taxon>Hyalomma</taxon>
    </lineage>
</organism>
<evidence type="ECO:0000313" key="1">
    <source>
        <dbReference type="EMBL" id="KAH6948917.1"/>
    </source>
</evidence>
<comment type="caution">
    <text evidence="1">The sequence shown here is derived from an EMBL/GenBank/DDBJ whole genome shotgun (WGS) entry which is preliminary data.</text>
</comment>
<keyword evidence="2" id="KW-1185">Reference proteome</keyword>
<evidence type="ECO:0000313" key="2">
    <source>
        <dbReference type="Proteomes" id="UP000821845"/>
    </source>
</evidence>
<proteinExistence type="predicted"/>
<gene>
    <name evidence="1" type="ORF">HPB50_027002</name>
</gene>
<sequence length="100" mass="11296">MAASGVASPMCSANTVAVRPVRKFGRHMRICEDLCLLRGVTAANAFENTHMWEHVLRKRPPSRARFRVSVCARVWDPVNFNLSWRRPAVASVDHLGKDPR</sequence>
<protein>
    <submittedName>
        <fullName evidence="1">Uncharacterized protein</fullName>
    </submittedName>
</protein>
<name>A0ACB7TMW4_HYAAI</name>